<evidence type="ECO:0000313" key="6">
    <source>
        <dbReference type="Proteomes" id="UP000199360"/>
    </source>
</evidence>
<dbReference type="SUPFAM" id="SSF46689">
    <property type="entry name" value="Homeodomain-like"/>
    <property type="match status" value="1"/>
</dbReference>
<keyword evidence="1" id="KW-0805">Transcription regulation</keyword>
<dbReference type="GO" id="GO:0043565">
    <property type="term" value="F:sequence-specific DNA binding"/>
    <property type="evidence" value="ECO:0007669"/>
    <property type="project" value="InterPro"/>
</dbReference>
<accession>A0A1C5K3M3</accession>
<organism evidence="5 6">
    <name type="scientific">Micromonospora humi</name>
    <dbReference type="NCBI Taxonomy" id="745366"/>
    <lineage>
        <taxon>Bacteria</taxon>
        <taxon>Bacillati</taxon>
        <taxon>Actinomycetota</taxon>
        <taxon>Actinomycetes</taxon>
        <taxon>Micromonosporales</taxon>
        <taxon>Micromonosporaceae</taxon>
        <taxon>Micromonospora</taxon>
    </lineage>
</organism>
<sequence length="321" mass="35244">MAVVFDTDGLAVAERVDAFRAMVVDATVPSSVVLDPEAPGVPLSARLATWQLGPVQVVRSEANHRMQLARSPRQTRIGCTPMLSFAVQTRNVARHEQFDHVRTVPVGALSCIDLTAPYRFVQHHVHAGCALQIPVDELDLPASVVRRAVATLPGSPLYDLMTAHVTTLSRHPDRWDAQVAGGMGRSAVELARSLLLSAADKPYVPADDDTLLSQVRAYVARHLGDRDLSPDRIAAALHVSVRHLYAVCARNDVRIEQWIIAQRLDRARTDLADPAHAACTVAAVARRWGFRDSAHFSRRFRRAFGVTPTDWRTTAAGQQMP</sequence>
<dbReference type="Pfam" id="PF12833">
    <property type="entry name" value="HTH_18"/>
    <property type="match status" value="1"/>
</dbReference>
<dbReference type="STRING" id="745366.GA0070213_11845"/>
<keyword evidence="2 5" id="KW-0238">DNA-binding</keyword>
<gene>
    <name evidence="5" type="ORF">GA0070213_11845</name>
</gene>
<keyword evidence="3" id="KW-0804">Transcription</keyword>
<dbReference type="GO" id="GO:0003700">
    <property type="term" value="F:DNA-binding transcription factor activity"/>
    <property type="evidence" value="ECO:0007669"/>
    <property type="project" value="InterPro"/>
</dbReference>
<dbReference type="RefSeq" id="WP_091070825.1">
    <property type="nucleotide sequence ID" value="NZ_FMDM01000018.1"/>
</dbReference>
<proteinExistence type="predicted"/>
<dbReference type="PANTHER" id="PTHR46796">
    <property type="entry name" value="HTH-TYPE TRANSCRIPTIONAL ACTIVATOR RHAS-RELATED"/>
    <property type="match status" value="1"/>
</dbReference>
<dbReference type="OrthoDB" id="9799345at2"/>
<name>A0A1C5K3M3_9ACTN</name>
<dbReference type="PROSITE" id="PS01124">
    <property type="entry name" value="HTH_ARAC_FAMILY_2"/>
    <property type="match status" value="1"/>
</dbReference>
<dbReference type="InterPro" id="IPR050204">
    <property type="entry name" value="AraC_XylS_family_regulators"/>
</dbReference>
<dbReference type="Gene3D" id="1.10.10.60">
    <property type="entry name" value="Homeodomain-like"/>
    <property type="match status" value="1"/>
</dbReference>
<dbReference type="PROSITE" id="PS00041">
    <property type="entry name" value="HTH_ARAC_FAMILY_1"/>
    <property type="match status" value="1"/>
</dbReference>
<reference evidence="6" key="1">
    <citation type="submission" date="2016-06" db="EMBL/GenBank/DDBJ databases">
        <authorList>
            <person name="Varghese N."/>
            <person name="Submissions Spin"/>
        </authorList>
    </citation>
    <scope>NUCLEOTIDE SEQUENCE [LARGE SCALE GENOMIC DNA]</scope>
    <source>
        <strain evidence="6">DSM 45647</strain>
    </source>
</reference>
<dbReference type="EMBL" id="FMDM01000018">
    <property type="protein sequence ID" value="SCG77412.1"/>
    <property type="molecule type" value="Genomic_DNA"/>
</dbReference>
<dbReference type="PANTHER" id="PTHR46796:SF6">
    <property type="entry name" value="ARAC SUBFAMILY"/>
    <property type="match status" value="1"/>
</dbReference>
<dbReference type="Proteomes" id="UP000199360">
    <property type="component" value="Unassembled WGS sequence"/>
</dbReference>
<protein>
    <submittedName>
        <fullName evidence="5">AraC-type DNA-binding protein</fullName>
    </submittedName>
</protein>
<dbReference type="SMART" id="SM00342">
    <property type="entry name" value="HTH_ARAC"/>
    <property type="match status" value="1"/>
</dbReference>
<evidence type="ECO:0000259" key="4">
    <source>
        <dbReference type="PROSITE" id="PS01124"/>
    </source>
</evidence>
<evidence type="ECO:0000256" key="3">
    <source>
        <dbReference type="ARBA" id="ARBA00023163"/>
    </source>
</evidence>
<evidence type="ECO:0000313" key="5">
    <source>
        <dbReference type="EMBL" id="SCG77412.1"/>
    </source>
</evidence>
<dbReference type="InterPro" id="IPR020449">
    <property type="entry name" value="Tscrpt_reg_AraC-type_HTH"/>
</dbReference>
<feature type="domain" description="HTH araC/xylS-type" evidence="4">
    <location>
        <begin position="213"/>
        <end position="314"/>
    </location>
</feature>
<evidence type="ECO:0000256" key="2">
    <source>
        <dbReference type="ARBA" id="ARBA00023125"/>
    </source>
</evidence>
<dbReference type="InterPro" id="IPR009057">
    <property type="entry name" value="Homeodomain-like_sf"/>
</dbReference>
<dbReference type="PRINTS" id="PR00032">
    <property type="entry name" value="HTHARAC"/>
</dbReference>
<evidence type="ECO:0000256" key="1">
    <source>
        <dbReference type="ARBA" id="ARBA00023015"/>
    </source>
</evidence>
<dbReference type="InterPro" id="IPR018060">
    <property type="entry name" value="HTH_AraC"/>
</dbReference>
<dbReference type="AlphaFoldDB" id="A0A1C5K3M3"/>
<keyword evidence="6" id="KW-1185">Reference proteome</keyword>
<dbReference type="InterPro" id="IPR018062">
    <property type="entry name" value="HTH_AraC-typ_CS"/>
</dbReference>